<dbReference type="HOGENOM" id="CLU_1094462_0_0_1"/>
<proteinExistence type="predicted"/>
<dbReference type="RefSeq" id="XP_003836535.1">
    <property type="nucleotide sequence ID" value="XM_003836487.1"/>
</dbReference>
<name>E4ZPE5_LEPMJ</name>
<sequence>MMTLIRKTTPIQLDLCGLSSDIELSSPVRQLTAQPKDPVTTVKAVGGSGAQESGSPKGANASVKSHRSMGFRPNQSSSKKPCIRERTMGQVPDFNAYERQSSKRLKSAEVYLLSKEFDRKTAPFTTTQLKENGNVMHIVPSVTAKTTSSTNIVQSSLDTVTQVIATLGQKLSETEHVLREAEDRSYRLELELVAERQSRRVKDAKIARLERELGNEKKNCQILEDAQKKLDQIQALCGGLGGGADPGLKRELGR</sequence>
<evidence type="ECO:0000256" key="2">
    <source>
        <dbReference type="SAM" id="MobiDB-lite"/>
    </source>
</evidence>
<dbReference type="EMBL" id="FP929105">
    <property type="protein sequence ID" value="CBX93170.1"/>
    <property type="molecule type" value="Genomic_DNA"/>
</dbReference>
<evidence type="ECO:0000256" key="1">
    <source>
        <dbReference type="SAM" id="Coils"/>
    </source>
</evidence>
<dbReference type="InParanoid" id="E4ZPE5"/>
<dbReference type="GeneID" id="13282789"/>
<accession>E4ZPE5</accession>
<organism evidence="4">
    <name type="scientific">Leptosphaeria maculans (strain JN3 / isolate v23.1.3 / race Av1-4-5-6-7-8)</name>
    <name type="common">Blackleg fungus</name>
    <name type="synonym">Phoma lingam</name>
    <dbReference type="NCBI Taxonomy" id="985895"/>
    <lineage>
        <taxon>Eukaryota</taxon>
        <taxon>Fungi</taxon>
        <taxon>Dikarya</taxon>
        <taxon>Ascomycota</taxon>
        <taxon>Pezizomycotina</taxon>
        <taxon>Dothideomycetes</taxon>
        <taxon>Pleosporomycetidae</taxon>
        <taxon>Pleosporales</taxon>
        <taxon>Pleosporineae</taxon>
        <taxon>Leptosphaeriaceae</taxon>
        <taxon>Plenodomus</taxon>
        <taxon>Plenodomus lingam/Leptosphaeria maculans species complex</taxon>
    </lineage>
</organism>
<evidence type="ECO:0000313" key="4">
    <source>
        <dbReference type="Proteomes" id="UP000002668"/>
    </source>
</evidence>
<keyword evidence="1" id="KW-0175">Coiled coil</keyword>
<keyword evidence="4" id="KW-1185">Reference proteome</keyword>
<protein>
    <submittedName>
        <fullName evidence="3">Predicted protein</fullName>
    </submittedName>
</protein>
<reference evidence="4" key="1">
    <citation type="journal article" date="2011" name="Nat. Commun.">
        <title>Effector diversification within compartments of the Leptosphaeria maculans genome affected by Repeat-Induced Point mutations.</title>
        <authorList>
            <person name="Rouxel T."/>
            <person name="Grandaubert J."/>
            <person name="Hane J.K."/>
            <person name="Hoede C."/>
            <person name="van de Wouw A.P."/>
            <person name="Couloux A."/>
            <person name="Dominguez V."/>
            <person name="Anthouard V."/>
            <person name="Bally P."/>
            <person name="Bourras S."/>
            <person name="Cozijnsen A.J."/>
            <person name="Ciuffetti L.M."/>
            <person name="Degrave A."/>
            <person name="Dilmaghani A."/>
            <person name="Duret L."/>
            <person name="Fudal I."/>
            <person name="Goodwin S.B."/>
            <person name="Gout L."/>
            <person name="Glaser N."/>
            <person name="Linglin J."/>
            <person name="Kema G.H.J."/>
            <person name="Lapalu N."/>
            <person name="Lawrence C.B."/>
            <person name="May K."/>
            <person name="Meyer M."/>
            <person name="Ollivier B."/>
            <person name="Poulain J."/>
            <person name="Schoch C.L."/>
            <person name="Simon A."/>
            <person name="Spatafora J.W."/>
            <person name="Stachowiak A."/>
            <person name="Turgeon B.G."/>
            <person name="Tyler B.M."/>
            <person name="Vincent D."/>
            <person name="Weissenbach J."/>
            <person name="Amselem J."/>
            <person name="Quesneville H."/>
            <person name="Oliver R.P."/>
            <person name="Wincker P."/>
            <person name="Balesdent M.-H."/>
            <person name="Howlett B.J."/>
        </authorList>
    </citation>
    <scope>NUCLEOTIDE SEQUENCE [LARGE SCALE GENOMIC DNA]</scope>
    <source>
        <strain evidence="4">JN3 / isolate v23.1.3 / race Av1-4-5-6-7-8</strain>
    </source>
</reference>
<dbReference type="OrthoDB" id="10582509at2759"/>
<feature type="region of interest" description="Disordered" evidence="2">
    <location>
        <begin position="29"/>
        <end position="80"/>
    </location>
</feature>
<dbReference type="AlphaFoldDB" id="E4ZPE5"/>
<gene>
    <name evidence="3" type="ORF">LEMA_P040710.1</name>
</gene>
<dbReference type="VEuPathDB" id="FungiDB:LEMA_P040710.1"/>
<evidence type="ECO:0000313" key="3">
    <source>
        <dbReference type="EMBL" id="CBX93170.1"/>
    </source>
</evidence>
<dbReference type="Proteomes" id="UP000002668">
    <property type="component" value="Genome"/>
</dbReference>
<feature type="coiled-coil region" evidence="1">
    <location>
        <begin position="164"/>
        <end position="226"/>
    </location>
</feature>